<dbReference type="EMBL" id="JAHYIQ010000001">
    <property type="protein sequence ID" value="KAK1136349.1"/>
    <property type="molecule type" value="Genomic_DNA"/>
</dbReference>
<reference evidence="1" key="1">
    <citation type="submission" date="2021-10" db="EMBL/GenBank/DDBJ databases">
        <title>Melipona bicolor Genome sequencing and assembly.</title>
        <authorList>
            <person name="Araujo N.S."/>
            <person name="Arias M.C."/>
        </authorList>
    </citation>
    <scope>NUCLEOTIDE SEQUENCE</scope>
    <source>
        <strain evidence="1">USP_2M_L1-L4_2017</strain>
        <tissue evidence="1">Whole body</tissue>
    </source>
</reference>
<protein>
    <submittedName>
        <fullName evidence="1">Uncharacterized protein</fullName>
    </submittedName>
</protein>
<sequence length="55" mass="6033">MSTESVHIGKPICTALPASTPTIHNSKWFKWTAEVELVSSFVLAESAPTSFSWHS</sequence>
<dbReference type="Proteomes" id="UP001177670">
    <property type="component" value="Unassembled WGS sequence"/>
</dbReference>
<comment type="caution">
    <text evidence="1">The sequence shown here is derived from an EMBL/GenBank/DDBJ whole genome shotgun (WGS) entry which is preliminary data.</text>
</comment>
<accession>A0AA40GEN6</accession>
<gene>
    <name evidence="1" type="ORF">K0M31_000910</name>
</gene>
<name>A0AA40GEN6_9HYME</name>
<organism evidence="1 2">
    <name type="scientific">Melipona bicolor</name>
    <dbReference type="NCBI Taxonomy" id="60889"/>
    <lineage>
        <taxon>Eukaryota</taxon>
        <taxon>Metazoa</taxon>
        <taxon>Ecdysozoa</taxon>
        <taxon>Arthropoda</taxon>
        <taxon>Hexapoda</taxon>
        <taxon>Insecta</taxon>
        <taxon>Pterygota</taxon>
        <taxon>Neoptera</taxon>
        <taxon>Endopterygota</taxon>
        <taxon>Hymenoptera</taxon>
        <taxon>Apocrita</taxon>
        <taxon>Aculeata</taxon>
        <taxon>Apoidea</taxon>
        <taxon>Anthophila</taxon>
        <taxon>Apidae</taxon>
        <taxon>Melipona</taxon>
    </lineage>
</organism>
<evidence type="ECO:0000313" key="1">
    <source>
        <dbReference type="EMBL" id="KAK1136349.1"/>
    </source>
</evidence>
<keyword evidence="2" id="KW-1185">Reference proteome</keyword>
<dbReference type="AlphaFoldDB" id="A0AA40GEN6"/>
<evidence type="ECO:0000313" key="2">
    <source>
        <dbReference type="Proteomes" id="UP001177670"/>
    </source>
</evidence>
<proteinExistence type="predicted"/>